<dbReference type="Proteomes" id="UP000289738">
    <property type="component" value="Chromosome B10"/>
</dbReference>
<proteinExistence type="predicted"/>
<gene>
    <name evidence="1" type="ORF">Ahy_B10g101896</name>
</gene>
<organism evidence="1 2">
    <name type="scientific">Arachis hypogaea</name>
    <name type="common">Peanut</name>
    <dbReference type="NCBI Taxonomy" id="3818"/>
    <lineage>
        <taxon>Eukaryota</taxon>
        <taxon>Viridiplantae</taxon>
        <taxon>Streptophyta</taxon>
        <taxon>Embryophyta</taxon>
        <taxon>Tracheophyta</taxon>
        <taxon>Spermatophyta</taxon>
        <taxon>Magnoliopsida</taxon>
        <taxon>eudicotyledons</taxon>
        <taxon>Gunneridae</taxon>
        <taxon>Pentapetalae</taxon>
        <taxon>rosids</taxon>
        <taxon>fabids</taxon>
        <taxon>Fabales</taxon>
        <taxon>Fabaceae</taxon>
        <taxon>Papilionoideae</taxon>
        <taxon>50 kb inversion clade</taxon>
        <taxon>dalbergioids sensu lato</taxon>
        <taxon>Dalbergieae</taxon>
        <taxon>Pterocarpus clade</taxon>
        <taxon>Arachis</taxon>
    </lineage>
</organism>
<accession>A0A444X0Q4</accession>
<evidence type="ECO:0000313" key="2">
    <source>
        <dbReference type="Proteomes" id="UP000289738"/>
    </source>
</evidence>
<dbReference type="AlphaFoldDB" id="A0A444X0Q4"/>
<keyword evidence="2" id="KW-1185">Reference proteome</keyword>
<reference evidence="1 2" key="1">
    <citation type="submission" date="2019-01" db="EMBL/GenBank/DDBJ databases">
        <title>Sequencing of cultivated peanut Arachis hypogaea provides insights into genome evolution and oil improvement.</title>
        <authorList>
            <person name="Chen X."/>
        </authorList>
    </citation>
    <scope>NUCLEOTIDE SEQUENCE [LARGE SCALE GENOMIC DNA]</scope>
    <source>
        <strain evidence="2">cv. Fuhuasheng</strain>
        <tissue evidence="1">Leaves</tissue>
    </source>
</reference>
<comment type="caution">
    <text evidence="1">The sequence shown here is derived from an EMBL/GenBank/DDBJ whole genome shotgun (WGS) entry which is preliminary data.</text>
</comment>
<protein>
    <submittedName>
        <fullName evidence="1">Uncharacterized protein</fullName>
    </submittedName>
</protein>
<dbReference type="EMBL" id="SDMP01000020">
    <property type="protein sequence ID" value="RYQ83249.1"/>
    <property type="molecule type" value="Genomic_DNA"/>
</dbReference>
<evidence type="ECO:0000313" key="1">
    <source>
        <dbReference type="EMBL" id="RYQ83249.1"/>
    </source>
</evidence>
<name>A0A444X0Q4_ARAHY</name>
<sequence length="105" mass="11908">MTLKTISGYAIPLEVNVSTLLYLYIQIILWTCFPNTEYLTRHQDRVQSEYAVTNDDARNGTLFGALAEAAFLIGLERNRLGVFCSLLILGRSLILQHVRKHVIIV</sequence>